<dbReference type="PROSITE" id="PS01236">
    <property type="entry name" value="PDXT_SNO_1"/>
    <property type="match status" value="1"/>
</dbReference>
<comment type="catalytic activity">
    <reaction evidence="6">
        <text>L-glutamine + H2O = L-glutamate + NH4(+)</text>
        <dbReference type="Rhea" id="RHEA:15889"/>
        <dbReference type="ChEBI" id="CHEBI:15377"/>
        <dbReference type="ChEBI" id="CHEBI:28938"/>
        <dbReference type="ChEBI" id="CHEBI:29985"/>
        <dbReference type="ChEBI" id="CHEBI:58359"/>
        <dbReference type="EC" id="3.5.1.2"/>
    </reaction>
</comment>
<evidence type="ECO:0000256" key="7">
    <source>
        <dbReference type="PIRSR" id="PIRSR005639-1"/>
    </source>
</evidence>
<dbReference type="CDD" id="cd01749">
    <property type="entry name" value="GATase1_PB"/>
    <property type="match status" value="1"/>
</dbReference>
<accession>A0A210PJP7</accession>
<dbReference type="GO" id="GO:0008614">
    <property type="term" value="P:pyridoxine metabolic process"/>
    <property type="evidence" value="ECO:0007669"/>
    <property type="project" value="TreeGrafter"/>
</dbReference>
<dbReference type="InterPro" id="IPR021196">
    <property type="entry name" value="PdxT/SNO_CS"/>
</dbReference>
<dbReference type="PANTHER" id="PTHR31559">
    <property type="entry name" value="PYRIDOXAL 5'-PHOSPHATE SYNTHASE SUBUNIT SNO"/>
    <property type="match status" value="1"/>
</dbReference>
<gene>
    <name evidence="9" type="ORF">KP79_PYT02982</name>
</gene>
<dbReference type="Proteomes" id="UP000242188">
    <property type="component" value="Unassembled WGS sequence"/>
</dbReference>
<name>A0A210PJP7_MIZYE</name>
<dbReference type="EC" id="3.5.1.2" evidence="2"/>
<feature type="active site" description="Nucleophile" evidence="7">
    <location>
        <position position="101"/>
    </location>
</feature>
<dbReference type="GO" id="GO:1903600">
    <property type="term" value="C:glutaminase complex"/>
    <property type="evidence" value="ECO:0007669"/>
    <property type="project" value="TreeGrafter"/>
</dbReference>
<dbReference type="NCBIfam" id="TIGR03800">
    <property type="entry name" value="PLP_synth_Pdx2"/>
    <property type="match status" value="1"/>
</dbReference>
<evidence type="ECO:0000313" key="10">
    <source>
        <dbReference type="Proteomes" id="UP000242188"/>
    </source>
</evidence>
<keyword evidence="10" id="KW-1185">Reference proteome</keyword>
<evidence type="ECO:0000256" key="4">
    <source>
        <dbReference type="ARBA" id="ARBA00022962"/>
    </source>
</evidence>
<dbReference type="InterPro" id="IPR002161">
    <property type="entry name" value="PdxT/SNO"/>
</dbReference>
<dbReference type="PIRSF" id="PIRSF005639">
    <property type="entry name" value="Glut_amidoT_SNO"/>
    <property type="match status" value="1"/>
</dbReference>
<evidence type="ECO:0000256" key="5">
    <source>
        <dbReference type="ARBA" id="ARBA00023239"/>
    </source>
</evidence>
<dbReference type="OrthoDB" id="2039at2759"/>
<evidence type="ECO:0000256" key="1">
    <source>
        <dbReference type="ARBA" id="ARBA00008345"/>
    </source>
</evidence>
<dbReference type="GO" id="GO:0042823">
    <property type="term" value="P:pyridoxal phosphate biosynthetic process"/>
    <property type="evidence" value="ECO:0007669"/>
    <property type="project" value="InterPro"/>
</dbReference>
<evidence type="ECO:0000313" key="9">
    <source>
        <dbReference type="EMBL" id="OWF36708.1"/>
    </source>
</evidence>
<dbReference type="PROSITE" id="PS51273">
    <property type="entry name" value="GATASE_TYPE_1"/>
    <property type="match status" value="1"/>
</dbReference>
<comment type="caution">
    <text evidence="9">The sequence shown here is derived from an EMBL/GenBank/DDBJ whole genome shotgun (WGS) entry which is preliminary data.</text>
</comment>
<protein>
    <recommendedName>
        <fullName evidence="2">glutaminase</fullName>
        <ecNumber evidence="2">3.5.1.2</ecNumber>
    </recommendedName>
</protein>
<feature type="active site" description="Charge relay system" evidence="7">
    <location>
        <position position="229"/>
    </location>
</feature>
<comment type="similarity">
    <text evidence="1">Belongs to the glutaminase PdxT/SNO family.</text>
</comment>
<dbReference type="EMBL" id="NEDP02076478">
    <property type="protein sequence ID" value="OWF36708.1"/>
    <property type="molecule type" value="Genomic_DNA"/>
</dbReference>
<evidence type="ECO:0000256" key="3">
    <source>
        <dbReference type="ARBA" id="ARBA00022801"/>
    </source>
</evidence>
<reference evidence="9 10" key="1">
    <citation type="journal article" date="2017" name="Nat. Ecol. Evol.">
        <title>Scallop genome provides insights into evolution of bilaterian karyotype and development.</title>
        <authorList>
            <person name="Wang S."/>
            <person name="Zhang J."/>
            <person name="Jiao W."/>
            <person name="Li J."/>
            <person name="Xun X."/>
            <person name="Sun Y."/>
            <person name="Guo X."/>
            <person name="Huan P."/>
            <person name="Dong B."/>
            <person name="Zhang L."/>
            <person name="Hu X."/>
            <person name="Sun X."/>
            <person name="Wang J."/>
            <person name="Zhao C."/>
            <person name="Wang Y."/>
            <person name="Wang D."/>
            <person name="Huang X."/>
            <person name="Wang R."/>
            <person name="Lv J."/>
            <person name="Li Y."/>
            <person name="Zhang Z."/>
            <person name="Liu B."/>
            <person name="Lu W."/>
            <person name="Hui Y."/>
            <person name="Liang J."/>
            <person name="Zhou Z."/>
            <person name="Hou R."/>
            <person name="Li X."/>
            <person name="Liu Y."/>
            <person name="Li H."/>
            <person name="Ning X."/>
            <person name="Lin Y."/>
            <person name="Zhao L."/>
            <person name="Xing Q."/>
            <person name="Dou J."/>
            <person name="Li Y."/>
            <person name="Mao J."/>
            <person name="Guo H."/>
            <person name="Dou H."/>
            <person name="Li T."/>
            <person name="Mu C."/>
            <person name="Jiang W."/>
            <person name="Fu Q."/>
            <person name="Fu X."/>
            <person name="Miao Y."/>
            <person name="Liu J."/>
            <person name="Yu Q."/>
            <person name="Li R."/>
            <person name="Liao H."/>
            <person name="Li X."/>
            <person name="Kong Y."/>
            <person name="Jiang Z."/>
            <person name="Chourrout D."/>
            <person name="Li R."/>
            <person name="Bao Z."/>
        </authorList>
    </citation>
    <scope>NUCLEOTIDE SEQUENCE [LARGE SCALE GENOMIC DNA]</scope>
    <source>
        <strain evidence="9 10">PY_sf001</strain>
    </source>
</reference>
<dbReference type="AlphaFoldDB" id="A0A210PJP7"/>
<dbReference type="PROSITE" id="PS51130">
    <property type="entry name" value="PDXT_SNO_2"/>
    <property type="match status" value="1"/>
</dbReference>
<organism evidence="9 10">
    <name type="scientific">Mizuhopecten yessoensis</name>
    <name type="common">Japanese scallop</name>
    <name type="synonym">Patinopecten yessoensis</name>
    <dbReference type="NCBI Taxonomy" id="6573"/>
    <lineage>
        <taxon>Eukaryota</taxon>
        <taxon>Metazoa</taxon>
        <taxon>Spiralia</taxon>
        <taxon>Lophotrochozoa</taxon>
        <taxon>Mollusca</taxon>
        <taxon>Bivalvia</taxon>
        <taxon>Autobranchia</taxon>
        <taxon>Pteriomorphia</taxon>
        <taxon>Pectinida</taxon>
        <taxon>Pectinoidea</taxon>
        <taxon>Pectinidae</taxon>
        <taxon>Mizuhopecten</taxon>
    </lineage>
</organism>
<dbReference type="Pfam" id="PF01174">
    <property type="entry name" value="SNO"/>
    <property type="match status" value="1"/>
</dbReference>
<feature type="active site" description="Charge relay system" evidence="7">
    <location>
        <position position="227"/>
    </location>
</feature>
<proteinExistence type="inferred from homology"/>
<dbReference type="GO" id="GO:0004359">
    <property type="term" value="F:glutaminase activity"/>
    <property type="evidence" value="ECO:0007669"/>
    <property type="project" value="UniProtKB-EC"/>
</dbReference>
<dbReference type="STRING" id="6573.A0A210PJP7"/>
<feature type="binding site" evidence="8">
    <location>
        <begin position="68"/>
        <end position="70"/>
    </location>
    <ligand>
        <name>L-glutamine</name>
        <dbReference type="ChEBI" id="CHEBI:58359"/>
    </ligand>
</feature>
<keyword evidence="5" id="KW-0456">Lyase</keyword>
<evidence type="ECO:0000256" key="2">
    <source>
        <dbReference type="ARBA" id="ARBA00012918"/>
    </source>
</evidence>
<feature type="binding site" evidence="8">
    <location>
        <begin position="184"/>
        <end position="185"/>
    </location>
    <ligand>
        <name>L-glutamine</name>
        <dbReference type="ChEBI" id="CHEBI:58359"/>
    </ligand>
</feature>
<dbReference type="GO" id="GO:0005829">
    <property type="term" value="C:cytosol"/>
    <property type="evidence" value="ECO:0007669"/>
    <property type="project" value="TreeGrafter"/>
</dbReference>
<dbReference type="Gene3D" id="3.40.50.880">
    <property type="match status" value="1"/>
</dbReference>
<sequence length="251" mass="27843">MPPSGLNGSQNKHIKVGILEVQGAFQEHKVALMRANQCLQTTIKLEVMEVRHPDHLSPDMDGLIIPGGESTTISLFLKRNNMEEPLRNWIQTKGHVVWGTCAGMILLSKCTENQKDGGQPTKNSPMPIELFSFQLGMLDTVVSRNFFGRQVQSFEAQVTIKAPLLIPSNTQTGTSDSKCHGVFIRAPAVLKTTSSEIQVLAVLERPEQKDSVIVAVQQGDVIATAFHPELTDDLRWHSYFLKMIEKAKEQA</sequence>
<dbReference type="PANTHER" id="PTHR31559:SF0">
    <property type="entry name" value="PYRIDOXAL 5'-PHOSPHATE SYNTHASE SUBUNIT SNO1-RELATED"/>
    <property type="match status" value="1"/>
</dbReference>
<feature type="binding site" evidence="8">
    <location>
        <position position="144"/>
    </location>
    <ligand>
        <name>L-glutamine</name>
        <dbReference type="ChEBI" id="CHEBI:58359"/>
    </ligand>
</feature>
<evidence type="ECO:0000256" key="8">
    <source>
        <dbReference type="PIRSR" id="PIRSR005639-2"/>
    </source>
</evidence>
<dbReference type="SUPFAM" id="SSF52317">
    <property type="entry name" value="Class I glutamine amidotransferase-like"/>
    <property type="match status" value="1"/>
</dbReference>
<dbReference type="GO" id="GO:0016829">
    <property type="term" value="F:lyase activity"/>
    <property type="evidence" value="ECO:0007669"/>
    <property type="project" value="UniProtKB-KW"/>
</dbReference>
<dbReference type="InterPro" id="IPR029062">
    <property type="entry name" value="Class_I_gatase-like"/>
</dbReference>
<dbReference type="HAMAP" id="MF_01615">
    <property type="entry name" value="PdxT"/>
    <property type="match status" value="1"/>
</dbReference>
<keyword evidence="3" id="KW-0378">Hydrolase</keyword>
<evidence type="ECO:0000256" key="6">
    <source>
        <dbReference type="ARBA" id="ARBA00049534"/>
    </source>
</evidence>
<keyword evidence="4" id="KW-0315">Glutamine amidotransferase</keyword>